<comment type="caution">
    <text evidence="1">The sequence shown here is derived from an EMBL/GenBank/DDBJ whole genome shotgun (WGS) entry which is preliminary data.</text>
</comment>
<organism evidence="1 2">
    <name type="scientific">Vreelandella populi</name>
    <dbReference type="NCBI Taxonomy" id="2498858"/>
    <lineage>
        <taxon>Bacteria</taxon>
        <taxon>Pseudomonadati</taxon>
        <taxon>Pseudomonadota</taxon>
        <taxon>Gammaproteobacteria</taxon>
        <taxon>Oceanospirillales</taxon>
        <taxon>Halomonadaceae</taxon>
        <taxon>Vreelandella</taxon>
    </lineage>
</organism>
<dbReference type="AlphaFoldDB" id="A0A3S0WME1"/>
<dbReference type="Pfam" id="PF05908">
    <property type="entry name" value="Gamma_PGA_hydro"/>
    <property type="match status" value="1"/>
</dbReference>
<dbReference type="InterPro" id="IPR038128">
    <property type="entry name" value="Gamma_PGA_hydro_sf"/>
</dbReference>
<evidence type="ECO:0000313" key="2">
    <source>
        <dbReference type="Proteomes" id="UP000286912"/>
    </source>
</evidence>
<dbReference type="Proteomes" id="UP000286912">
    <property type="component" value="Unassembled WGS sequence"/>
</dbReference>
<name>A0A3S0WME1_9GAMM</name>
<dbReference type="Gene3D" id="3.40.630.100">
    <property type="entry name" value="Poly-gamma-glutamate hydrolase, zinc-binding motif"/>
    <property type="match status" value="1"/>
</dbReference>
<proteinExistence type="predicted"/>
<keyword evidence="2" id="KW-1185">Reference proteome</keyword>
<dbReference type="EMBL" id="RZHD01000006">
    <property type="protein sequence ID" value="RUR45107.1"/>
    <property type="molecule type" value="Genomic_DNA"/>
</dbReference>
<protein>
    <submittedName>
        <fullName evidence="1">Replication protein</fullName>
    </submittedName>
</protein>
<gene>
    <name evidence="1" type="ORF">ELY37_13680</name>
</gene>
<accession>A0A3S0WME1</accession>
<reference evidence="1 2" key="1">
    <citation type="submission" date="2018-12" db="EMBL/GenBank/DDBJ databases">
        <title>three novel Halomonas strain isolated from plants.</title>
        <authorList>
            <person name="Sun C."/>
        </authorList>
    </citation>
    <scope>NUCLEOTIDE SEQUENCE [LARGE SCALE GENOMIC DNA]</scope>
    <source>
        <strain evidence="1 2">RC</strain>
    </source>
</reference>
<dbReference type="InterPro" id="IPR008585">
    <property type="entry name" value="Gamma_PGA_hydro"/>
</dbReference>
<sequence>MVRMRLQLMLGRVTAWLRRKGWIRQRGDRYDSFAALASEQPNGAFSIETADRGSTITIMANHGGKIEPGTSSLAKRIAGDTFNYYSFSGQKTRHNWDLHITSTAFDEPVALSLASRSAVVVTLHGCMGRGAIAYTGGDNVELRQQLEAGLKRAGVKSRPHPIFHGCGNHNICNWGQQGGLQLELTPRLRLWPFAWRKRRVLVDRVRKVLGDSDNLDG</sequence>
<evidence type="ECO:0000313" key="1">
    <source>
        <dbReference type="EMBL" id="RUR45107.1"/>
    </source>
</evidence>
<dbReference type="OrthoDB" id="7721587at2"/>